<protein>
    <submittedName>
        <fullName evidence="2">Uncharacterized protein</fullName>
    </submittedName>
</protein>
<proteinExistence type="predicted"/>
<accession>X1S6K3</accession>
<reference evidence="2" key="1">
    <citation type="journal article" date="2014" name="Front. Microbiol.">
        <title>High frequency of phylogenetically diverse reductive dehalogenase-homologous genes in deep subseafloor sedimentary metagenomes.</title>
        <authorList>
            <person name="Kawai M."/>
            <person name="Futagami T."/>
            <person name="Toyoda A."/>
            <person name="Takaki Y."/>
            <person name="Nishi S."/>
            <person name="Hori S."/>
            <person name="Arai W."/>
            <person name="Tsubouchi T."/>
            <person name="Morono Y."/>
            <person name="Uchiyama I."/>
            <person name="Ito T."/>
            <person name="Fujiyama A."/>
            <person name="Inagaki F."/>
            <person name="Takami H."/>
        </authorList>
    </citation>
    <scope>NUCLEOTIDE SEQUENCE</scope>
    <source>
        <strain evidence="2">Expedition CK06-06</strain>
    </source>
</reference>
<dbReference type="EMBL" id="BARW01022753">
    <property type="protein sequence ID" value="GAI88677.1"/>
    <property type="molecule type" value="Genomic_DNA"/>
</dbReference>
<dbReference type="AlphaFoldDB" id="X1S6K3"/>
<evidence type="ECO:0000256" key="1">
    <source>
        <dbReference type="SAM" id="Phobius"/>
    </source>
</evidence>
<sequence length="140" mass="15007">MSELPVGGLSGIAQGGILEALKRPIYSKTVETFKYGRKGSGNEGKLLERTVIKKQFSVGDAVVIILVGGIVYIAADASIRKWILDALDPLDIIGDADLSVVAEVVKDAMDPFGLFDFTTEEKNSIIDVFKGAVDPFGIFD</sequence>
<organism evidence="2">
    <name type="scientific">marine sediment metagenome</name>
    <dbReference type="NCBI Taxonomy" id="412755"/>
    <lineage>
        <taxon>unclassified sequences</taxon>
        <taxon>metagenomes</taxon>
        <taxon>ecological metagenomes</taxon>
    </lineage>
</organism>
<evidence type="ECO:0000313" key="2">
    <source>
        <dbReference type="EMBL" id="GAI88677.1"/>
    </source>
</evidence>
<keyword evidence="1" id="KW-0812">Transmembrane</keyword>
<name>X1S6K3_9ZZZZ</name>
<feature type="transmembrane region" description="Helical" evidence="1">
    <location>
        <begin position="56"/>
        <end position="75"/>
    </location>
</feature>
<keyword evidence="1" id="KW-0472">Membrane</keyword>
<keyword evidence="1" id="KW-1133">Transmembrane helix</keyword>
<gene>
    <name evidence="2" type="ORF">S12H4_37879</name>
</gene>
<comment type="caution">
    <text evidence="2">The sequence shown here is derived from an EMBL/GenBank/DDBJ whole genome shotgun (WGS) entry which is preliminary data.</text>
</comment>